<dbReference type="PANTHER" id="PTHR39161">
    <property type="entry name" value="ADAPTER PROTEIN MECA"/>
    <property type="match status" value="1"/>
</dbReference>
<comment type="caution">
    <text evidence="3">The sequence shown here is derived from an EMBL/GenBank/DDBJ whole genome shotgun (WGS) entry which is preliminary data.</text>
</comment>
<gene>
    <name evidence="3" type="ORF">DFP99_1466</name>
</gene>
<name>A0A288QLE6_9LACO</name>
<protein>
    <submittedName>
        <fullName evidence="3">Adapter protein MecA 1/2</fullName>
    </submittedName>
</protein>
<evidence type="ECO:0000313" key="4">
    <source>
        <dbReference type="Proteomes" id="UP000254912"/>
    </source>
</evidence>
<sequence>MEMERINDDTIRVLVTNDDLADRSISVIDLLGNQEEIEKFFRSILEEVDVDNDFAENEAVTFQVLPNRNGLELFISKNVENNNLMTDMMENIMGDRDNVESKDDVTDTLLEQLLGHDTSDDQPKRPRQKAGNRVNDATSVTGGPENVVEKTISPVILKFADFEMVIQLAQALRGKHVFEDSMLIEYHSEYFVELTLDTTLPKDELINITAIAREFGTLTPVAAEVLAEHGRVIFANAAIESVLKYFN</sequence>
<organism evidence="3 4">
    <name type="scientific">Weissella soli</name>
    <dbReference type="NCBI Taxonomy" id="155866"/>
    <lineage>
        <taxon>Bacteria</taxon>
        <taxon>Bacillati</taxon>
        <taxon>Bacillota</taxon>
        <taxon>Bacilli</taxon>
        <taxon>Lactobacillales</taxon>
        <taxon>Lactobacillaceae</taxon>
        <taxon>Weissella</taxon>
    </lineage>
</organism>
<reference evidence="3 4" key="1">
    <citation type="submission" date="2018-07" db="EMBL/GenBank/DDBJ databases">
        <title>Genomic Encyclopedia of Type Strains, Phase III (KMG-III): the genomes of soil and plant-associated and newly described type strains.</title>
        <authorList>
            <person name="Whitman W."/>
        </authorList>
    </citation>
    <scope>NUCLEOTIDE SEQUENCE [LARGE SCALE GENOMIC DNA]</scope>
    <source>
        <strain evidence="3 4">CECT 7031</strain>
    </source>
</reference>
<accession>A0A288QLE6</accession>
<evidence type="ECO:0000313" key="3">
    <source>
        <dbReference type="EMBL" id="RDL01560.1"/>
    </source>
</evidence>
<evidence type="ECO:0000256" key="1">
    <source>
        <dbReference type="ARBA" id="ARBA00005397"/>
    </source>
</evidence>
<comment type="similarity">
    <text evidence="1">Belongs to the MecA family.</text>
</comment>
<dbReference type="KEGG" id="wso:WSWS_00311"/>
<dbReference type="Pfam" id="PF05389">
    <property type="entry name" value="MecA"/>
    <property type="match status" value="1"/>
</dbReference>
<dbReference type="RefSeq" id="WP_070229612.1">
    <property type="nucleotide sequence ID" value="NZ_BJYO01000006.1"/>
</dbReference>
<keyword evidence="4" id="KW-1185">Reference proteome</keyword>
<evidence type="ECO:0000256" key="2">
    <source>
        <dbReference type="SAM" id="MobiDB-lite"/>
    </source>
</evidence>
<dbReference type="InterPro" id="IPR038471">
    <property type="entry name" value="MecA_C_sf"/>
</dbReference>
<dbReference type="InterPro" id="IPR008681">
    <property type="entry name" value="Neg-reg_MecA"/>
</dbReference>
<dbReference type="GeneID" id="94545521"/>
<dbReference type="PANTHER" id="PTHR39161:SF1">
    <property type="entry name" value="ADAPTER PROTEIN MECA 1"/>
    <property type="match status" value="1"/>
</dbReference>
<dbReference type="PIRSF" id="PIRSF029008">
    <property type="entry name" value="MecA"/>
    <property type="match status" value="1"/>
</dbReference>
<dbReference type="Gene3D" id="3.30.70.1950">
    <property type="match status" value="1"/>
</dbReference>
<proteinExistence type="inferred from homology"/>
<dbReference type="AlphaFoldDB" id="A0A288QLE6"/>
<feature type="region of interest" description="Disordered" evidence="2">
    <location>
        <begin position="113"/>
        <end position="142"/>
    </location>
</feature>
<dbReference type="EMBL" id="QRAS01000004">
    <property type="protein sequence ID" value="RDL01560.1"/>
    <property type="molecule type" value="Genomic_DNA"/>
</dbReference>
<dbReference type="Proteomes" id="UP000254912">
    <property type="component" value="Unassembled WGS sequence"/>
</dbReference>